<evidence type="ECO:0000256" key="7">
    <source>
        <dbReference type="ARBA" id="ARBA00048787"/>
    </source>
</evidence>
<keyword evidence="4 9" id="KW-0378">Hydrolase</keyword>
<gene>
    <name evidence="9" type="ORF">P691DRAFT_703413</name>
</gene>
<evidence type="ECO:0000256" key="5">
    <source>
        <dbReference type="ARBA" id="ARBA00022833"/>
    </source>
</evidence>
<name>A0A9P6C511_9AGAR</name>
<dbReference type="Gene3D" id="3.20.20.140">
    <property type="entry name" value="Metal-dependent hydrolases"/>
    <property type="match status" value="1"/>
</dbReference>
<dbReference type="InterPro" id="IPR006330">
    <property type="entry name" value="Ado/ade_deaminase"/>
</dbReference>
<dbReference type="OrthoDB" id="272271at2759"/>
<comment type="similarity">
    <text evidence="2">Belongs to the metallo-dependent hydrolases superfamily. Adenosine and AMP deaminases family.</text>
</comment>
<keyword evidence="10" id="KW-1185">Reference proteome</keyword>
<evidence type="ECO:0000256" key="1">
    <source>
        <dbReference type="ARBA" id="ARBA00001947"/>
    </source>
</evidence>
<evidence type="ECO:0000256" key="6">
    <source>
        <dbReference type="ARBA" id="ARBA00023080"/>
    </source>
</evidence>
<reference evidence="9" key="1">
    <citation type="submission" date="2020-11" db="EMBL/GenBank/DDBJ databases">
        <authorList>
            <consortium name="DOE Joint Genome Institute"/>
            <person name="Ahrendt S."/>
            <person name="Riley R."/>
            <person name="Andreopoulos W."/>
            <person name="Labutti K."/>
            <person name="Pangilinan J."/>
            <person name="Ruiz-Duenas F.J."/>
            <person name="Barrasa J.M."/>
            <person name="Sanchez-Garcia M."/>
            <person name="Camarero S."/>
            <person name="Miyauchi S."/>
            <person name="Serrano A."/>
            <person name="Linde D."/>
            <person name="Babiker R."/>
            <person name="Drula E."/>
            <person name="Ayuso-Fernandez I."/>
            <person name="Pacheco R."/>
            <person name="Padilla G."/>
            <person name="Ferreira P."/>
            <person name="Barriuso J."/>
            <person name="Kellner H."/>
            <person name="Castanera R."/>
            <person name="Alfaro M."/>
            <person name="Ramirez L."/>
            <person name="Pisabarro A.G."/>
            <person name="Kuo A."/>
            <person name="Tritt A."/>
            <person name="Lipzen A."/>
            <person name="He G."/>
            <person name="Yan M."/>
            <person name="Ng V."/>
            <person name="Cullen D."/>
            <person name="Martin F."/>
            <person name="Rosso M.-N."/>
            <person name="Henrissat B."/>
            <person name="Hibbett D."/>
            <person name="Martinez A.T."/>
            <person name="Grigoriev I.V."/>
        </authorList>
    </citation>
    <scope>NUCLEOTIDE SEQUENCE</scope>
    <source>
        <strain evidence="9">MF-IS2</strain>
    </source>
</reference>
<keyword evidence="6" id="KW-0546">Nucleotide metabolism</keyword>
<keyword evidence="3" id="KW-0479">Metal-binding</keyword>
<dbReference type="GO" id="GO:0046103">
    <property type="term" value="P:inosine biosynthetic process"/>
    <property type="evidence" value="ECO:0007669"/>
    <property type="project" value="TreeGrafter"/>
</dbReference>
<comment type="catalytic activity">
    <reaction evidence="7">
        <text>N(6)-methyl-AMP + H2O + H(+) = IMP + methylamine</text>
        <dbReference type="Rhea" id="RHEA:16001"/>
        <dbReference type="ChEBI" id="CHEBI:15377"/>
        <dbReference type="ChEBI" id="CHEBI:15378"/>
        <dbReference type="ChEBI" id="CHEBI:58053"/>
        <dbReference type="ChEBI" id="CHEBI:59338"/>
        <dbReference type="ChEBI" id="CHEBI:144842"/>
    </reaction>
    <physiologicalReaction direction="left-to-right" evidence="7">
        <dbReference type="Rhea" id="RHEA:16002"/>
    </physiologicalReaction>
</comment>
<evidence type="ECO:0000259" key="8">
    <source>
        <dbReference type="Pfam" id="PF00962"/>
    </source>
</evidence>
<evidence type="ECO:0000256" key="2">
    <source>
        <dbReference type="ARBA" id="ARBA00006676"/>
    </source>
</evidence>
<dbReference type="PANTHER" id="PTHR11409:SF42">
    <property type="entry name" value="ADENOSINE DEAMINASE-LIKE PROTEIN"/>
    <property type="match status" value="1"/>
</dbReference>
<accession>A0A9P6C511</accession>
<keyword evidence="5" id="KW-0862">Zinc</keyword>
<dbReference type="Pfam" id="PF00962">
    <property type="entry name" value="A_deaminase"/>
    <property type="match status" value="1"/>
</dbReference>
<evidence type="ECO:0000256" key="4">
    <source>
        <dbReference type="ARBA" id="ARBA00022801"/>
    </source>
</evidence>
<sequence>MPTIAGPAAAAFSSLTPSQRAFIYGLPKAELHAHLNGSIPIDVLQDLARDYSSQHAGNSDTNNSVSGEAIKAGLEKLRTGVTLDEIHDFFGLFPAIYALTSTPEALERATRGVLDAFFSPTPTLTPSNEDSDTMLCAPECTYLELRTTPRQTPSMSYEIYLRTVLQTCSSYTSTLPPLPQSLAYKTALQRRVGVIASLDRRMSRTTMHEIINVVVKLKEEGLDVVGVDLCGDPTAGDVEEFRYVFRRVAEAGLGVTLHIAETLKNSPEETLKLLSFNPDRLGHATFLDEQARDIVLKNKTCIEICLTSNLLCKTVPDLESHHIQYWLTRQHPIAICTDDILPFRNSLTAEYALLLAEPPLGLGLTEGEVRMIAEMSLYSRFSA</sequence>
<dbReference type="InterPro" id="IPR001365">
    <property type="entry name" value="A_deaminase_dom"/>
</dbReference>
<dbReference type="Proteomes" id="UP000807342">
    <property type="component" value="Unassembled WGS sequence"/>
</dbReference>
<proteinExistence type="inferred from homology"/>
<dbReference type="GO" id="GO:0004000">
    <property type="term" value="F:adenosine deaminase activity"/>
    <property type="evidence" value="ECO:0007669"/>
    <property type="project" value="TreeGrafter"/>
</dbReference>
<comment type="cofactor">
    <cofactor evidence="1">
        <name>Zn(2+)</name>
        <dbReference type="ChEBI" id="CHEBI:29105"/>
    </cofactor>
</comment>
<dbReference type="GO" id="GO:0046872">
    <property type="term" value="F:metal ion binding"/>
    <property type="evidence" value="ECO:0007669"/>
    <property type="project" value="UniProtKB-KW"/>
</dbReference>
<feature type="domain" description="Adenosine deaminase" evidence="8">
    <location>
        <begin position="141"/>
        <end position="373"/>
    </location>
</feature>
<dbReference type="InterPro" id="IPR032466">
    <property type="entry name" value="Metal_Hydrolase"/>
</dbReference>
<dbReference type="AlphaFoldDB" id="A0A9P6C511"/>
<evidence type="ECO:0000313" key="9">
    <source>
        <dbReference type="EMBL" id="KAF9449335.1"/>
    </source>
</evidence>
<dbReference type="EMBL" id="MU151134">
    <property type="protein sequence ID" value="KAF9449335.1"/>
    <property type="molecule type" value="Genomic_DNA"/>
</dbReference>
<dbReference type="SUPFAM" id="SSF51556">
    <property type="entry name" value="Metallo-dependent hydrolases"/>
    <property type="match status" value="1"/>
</dbReference>
<protein>
    <submittedName>
        <fullName evidence="9">Metallo-dependent hydrolase</fullName>
    </submittedName>
</protein>
<organism evidence="9 10">
    <name type="scientific">Macrolepiota fuliginosa MF-IS2</name>
    <dbReference type="NCBI Taxonomy" id="1400762"/>
    <lineage>
        <taxon>Eukaryota</taxon>
        <taxon>Fungi</taxon>
        <taxon>Dikarya</taxon>
        <taxon>Basidiomycota</taxon>
        <taxon>Agaricomycotina</taxon>
        <taxon>Agaricomycetes</taxon>
        <taxon>Agaricomycetidae</taxon>
        <taxon>Agaricales</taxon>
        <taxon>Agaricineae</taxon>
        <taxon>Agaricaceae</taxon>
        <taxon>Macrolepiota</taxon>
    </lineage>
</organism>
<dbReference type="GO" id="GO:0009117">
    <property type="term" value="P:nucleotide metabolic process"/>
    <property type="evidence" value="ECO:0007669"/>
    <property type="project" value="UniProtKB-KW"/>
</dbReference>
<comment type="caution">
    <text evidence="9">The sequence shown here is derived from an EMBL/GenBank/DDBJ whole genome shotgun (WGS) entry which is preliminary data.</text>
</comment>
<dbReference type="GO" id="GO:0006154">
    <property type="term" value="P:adenosine catabolic process"/>
    <property type="evidence" value="ECO:0007669"/>
    <property type="project" value="TreeGrafter"/>
</dbReference>
<evidence type="ECO:0000313" key="10">
    <source>
        <dbReference type="Proteomes" id="UP000807342"/>
    </source>
</evidence>
<dbReference type="PANTHER" id="PTHR11409">
    <property type="entry name" value="ADENOSINE DEAMINASE"/>
    <property type="match status" value="1"/>
</dbReference>
<evidence type="ECO:0000256" key="3">
    <source>
        <dbReference type="ARBA" id="ARBA00022723"/>
    </source>
</evidence>